<protein>
    <submittedName>
        <fullName evidence="1">23S rRNA (Uracil-5-)-methyltransferase RumA</fullName>
    </submittedName>
</protein>
<evidence type="ECO:0000313" key="2">
    <source>
        <dbReference type="Proteomes" id="UP000188605"/>
    </source>
</evidence>
<proteinExistence type="predicted"/>
<reference evidence="1" key="1">
    <citation type="submission" date="2016-08" db="EMBL/GenBank/DDBJ databases">
        <authorList>
            <person name="Ngugi D.K."/>
            <person name="Miyake S."/>
            <person name="Stingl U."/>
        </authorList>
    </citation>
    <scope>NUCLEOTIDE SEQUENCE</scope>
    <source>
        <strain evidence="1">SCG-B11WGA-EpuloA1</strain>
    </source>
</reference>
<keyword evidence="2" id="KW-1185">Reference proteome</keyword>
<dbReference type="Proteomes" id="UP000188605">
    <property type="component" value="Unassembled WGS sequence"/>
</dbReference>
<accession>A0ACC8XH81</accession>
<evidence type="ECO:0000313" key="1">
    <source>
        <dbReference type="EMBL" id="ONI42927.1"/>
    </source>
</evidence>
<sequence length="452" mass="51367">MLVEKNKNYTIIIKDIGTNGEGIGAYEGFTIFVPNSVTGDEVEVRIIKVNKKFAVGKIIKIKNFSDIRIPQKCNFATQCGGCQFQHVKYEYQLEWKQNKVKNALYRIGGVQADINPIIGMTDPFYYRNKAQYPIQKINDEIQIGFYANKSHNIINIDKCIIQNEINEDIIAIVREFIIKYDISIYSEKNHSGLIRHLVIRSGYYNKNIMVCLVINGDNLPHQDKFIEMLRKVTQITSIILNFNKNKTNVILSDNFNTIFGADTIQDNIGELTFNLSPISFFQVNPIQTKILYDIVEEYADLKGNETIVDLYCGIGTITLTLAKKAGKVYGIEVVDQAIKDAQQNALQNNIDNVEFITGKAEEINFEAHPDIVVLDPPRKGCELSLIKTLLTMLPPKIIYISCDPATLARDISYLKENYSIEKVQPVDMFPHTNHVETVCLLSRKDPQNCFSS</sequence>
<dbReference type="EMBL" id="LJDB01000003">
    <property type="protein sequence ID" value="ONI42927.1"/>
    <property type="molecule type" value="Genomic_DNA"/>
</dbReference>
<comment type="caution">
    <text evidence="1">The sequence shown here is derived from an EMBL/GenBank/DDBJ whole genome shotgun (WGS) entry which is preliminary data.</text>
</comment>
<organism evidence="1 2">
    <name type="scientific">Candidatus Epulonipiscium fishelsonii</name>
    <dbReference type="NCBI Taxonomy" id="77094"/>
    <lineage>
        <taxon>Bacteria</taxon>
        <taxon>Bacillati</taxon>
        <taxon>Bacillota</taxon>
        <taxon>Clostridia</taxon>
        <taxon>Lachnospirales</taxon>
        <taxon>Lachnospiraceae</taxon>
        <taxon>Candidatus Epulonipiscium</taxon>
    </lineage>
</organism>
<name>A0ACC8XH81_9FIRM</name>
<gene>
    <name evidence="1" type="ORF">AN396_12895</name>
</gene>